<comment type="caution">
    <text evidence="1">The sequence shown here is derived from an EMBL/GenBank/DDBJ whole genome shotgun (WGS) entry which is preliminary data.</text>
</comment>
<protein>
    <submittedName>
        <fullName evidence="1">Uncharacterized protein</fullName>
    </submittedName>
</protein>
<evidence type="ECO:0000313" key="2">
    <source>
        <dbReference type="Proteomes" id="UP001055879"/>
    </source>
</evidence>
<dbReference type="Proteomes" id="UP001055879">
    <property type="component" value="Linkage Group LG06"/>
</dbReference>
<proteinExistence type="predicted"/>
<reference evidence="2" key="1">
    <citation type="journal article" date="2022" name="Mol. Ecol. Resour.">
        <title>The genomes of chicory, endive, great burdock and yacon provide insights into Asteraceae palaeo-polyploidization history and plant inulin production.</title>
        <authorList>
            <person name="Fan W."/>
            <person name="Wang S."/>
            <person name="Wang H."/>
            <person name="Wang A."/>
            <person name="Jiang F."/>
            <person name="Liu H."/>
            <person name="Zhao H."/>
            <person name="Xu D."/>
            <person name="Zhang Y."/>
        </authorList>
    </citation>
    <scope>NUCLEOTIDE SEQUENCE [LARGE SCALE GENOMIC DNA]</scope>
    <source>
        <strain evidence="2">cv. Niubang</strain>
    </source>
</reference>
<reference evidence="1 2" key="2">
    <citation type="journal article" date="2022" name="Mol. Ecol. Resour.">
        <title>The genomes of chicory, endive, great burdock and yacon provide insights into Asteraceae paleo-polyploidization history and plant inulin production.</title>
        <authorList>
            <person name="Fan W."/>
            <person name="Wang S."/>
            <person name="Wang H."/>
            <person name="Wang A."/>
            <person name="Jiang F."/>
            <person name="Liu H."/>
            <person name="Zhao H."/>
            <person name="Xu D."/>
            <person name="Zhang Y."/>
        </authorList>
    </citation>
    <scope>NUCLEOTIDE SEQUENCE [LARGE SCALE GENOMIC DNA]</scope>
    <source>
        <strain evidence="2">cv. Niubang</strain>
    </source>
</reference>
<dbReference type="EMBL" id="CM042052">
    <property type="protein sequence ID" value="KAI3720028.1"/>
    <property type="molecule type" value="Genomic_DNA"/>
</dbReference>
<evidence type="ECO:0000313" key="1">
    <source>
        <dbReference type="EMBL" id="KAI3720028.1"/>
    </source>
</evidence>
<gene>
    <name evidence="1" type="ORF">L6452_20935</name>
</gene>
<organism evidence="1 2">
    <name type="scientific">Arctium lappa</name>
    <name type="common">Greater burdock</name>
    <name type="synonym">Lappa major</name>
    <dbReference type="NCBI Taxonomy" id="4217"/>
    <lineage>
        <taxon>Eukaryota</taxon>
        <taxon>Viridiplantae</taxon>
        <taxon>Streptophyta</taxon>
        <taxon>Embryophyta</taxon>
        <taxon>Tracheophyta</taxon>
        <taxon>Spermatophyta</taxon>
        <taxon>Magnoliopsida</taxon>
        <taxon>eudicotyledons</taxon>
        <taxon>Gunneridae</taxon>
        <taxon>Pentapetalae</taxon>
        <taxon>asterids</taxon>
        <taxon>campanulids</taxon>
        <taxon>Asterales</taxon>
        <taxon>Asteraceae</taxon>
        <taxon>Carduoideae</taxon>
        <taxon>Cardueae</taxon>
        <taxon>Arctiinae</taxon>
        <taxon>Arctium</taxon>
    </lineage>
</organism>
<sequence>MALYIPTPILRFDRLKNGVINSERTSLERKKKLKSLQQGEGWVSTNSERKSSTVEKRVFEIERRPVVLGEKKGKKS</sequence>
<keyword evidence="2" id="KW-1185">Reference proteome</keyword>
<accession>A0ACB9BD83</accession>
<name>A0ACB9BD83_ARCLA</name>